<dbReference type="PROSITE" id="PS50297">
    <property type="entry name" value="ANK_REP_REGION"/>
    <property type="match status" value="4"/>
</dbReference>
<evidence type="ECO:0000313" key="5">
    <source>
        <dbReference type="Proteomes" id="UP001233172"/>
    </source>
</evidence>
<dbReference type="Gene3D" id="1.25.40.20">
    <property type="entry name" value="Ankyrin repeat-containing domain"/>
    <property type="match status" value="1"/>
</dbReference>
<dbReference type="EMBL" id="JASAOG010000225">
    <property type="protein sequence ID" value="KAK0043085.1"/>
    <property type="molecule type" value="Genomic_DNA"/>
</dbReference>
<sequence>MRTSGADINMTNDPGENAVSVAISSGHREMVDMPPLRRAHLNTKSLIYFAAEGRLDDVENLLRQGCDVNIHDSTGDSPLMAAARNGHLSVVKVLRSSGADLNFTNKEGSTPLIVATKNGNMDTVEYLVKNGSIVNASRADGWTAVFVATDKSRCDIVELLCRYSADVNVVCDFGYTPLFVAVLKNDLPMIELLMQQGCDTRTVDSMGLTALMRASFRGLLDVVQVFCVPQVTVNVQNPKNGRTALHYAVIKNNLEVVRCLVEAQACVNVIDRTNKTPLNYAISQDVYKLLLQHGAYVSQDSWNSSRRQSISSCLSLSSGWSKTTTASSVNSFETFVKDENNLIKKVYSNVLTTVTEGPATVLLKDPEVYMLKGDHDVSADEEPPLTIDELPRQTKSLEDVVVDNHGLSGYLQRCAEYYVDTHVAGVSRSTATDRVEVTRKNDGMTNYITQNISINIEHATYVQTAESSRIIIKDNHNDVAVTGWGTHTCRRLPADSASDGLQGYSSG</sequence>
<evidence type="ECO:0000256" key="3">
    <source>
        <dbReference type="PROSITE-ProRule" id="PRU00023"/>
    </source>
</evidence>
<feature type="repeat" description="ANK" evidence="3">
    <location>
        <begin position="74"/>
        <end position="106"/>
    </location>
</feature>
<dbReference type="SMART" id="SM00248">
    <property type="entry name" value="ANK"/>
    <property type="match status" value="8"/>
</dbReference>
<organism evidence="4 5">
    <name type="scientific">Biomphalaria pfeifferi</name>
    <name type="common">Bloodfluke planorb</name>
    <name type="synonym">Freshwater snail</name>
    <dbReference type="NCBI Taxonomy" id="112525"/>
    <lineage>
        <taxon>Eukaryota</taxon>
        <taxon>Metazoa</taxon>
        <taxon>Spiralia</taxon>
        <taxon>Lophotrochozoa</taxon>
        <taxon>Mollusca</taxon>
        <taxon>Gastropoda</taxon>
        <taxon>Heterobranchia</taxon>
        <taxon>Euthyneura</taxon>
        <taxon>Panpulmonata</taxon>
        <taxon>Hygrophila</taxon>
        <taxon>Lymnaeoidea</taxon>
        <taxon>Planorbidae</taxon>
        <taxon>Biomphalaria</taxon>
    </lineage>
</organism>
<dbReference type="PANTHER" id="PTHR24198">
    <property type="entry name" value="ANKYRIN REPEAT AND PROTEIN KINASE DOMAIN-CONTAINING PROTEIN"/>
    <property type="match status" value="1"/>
</dbReference>
<name>A0AAD8EX17_BIOPF</name>
<comment type="caution">
    <text evidence="4">The sequence shown here is derived from an EMBL/GenBank/DDBJ whole genome shotgun (WGS) entry which is preliminary data.</text>
</comment>
<protein>
    <submittedName>
        <fullName evidence="4">Ankyrin repeat domain-containing protein 29</fullName>
    </submittedName>
</protein>
<dbReference type="InterPro" id="IPR002110">
    <property type="entry name" value="Ankyrin_rpt"/>
</dbReference>
<dbReference type="PANTHER" id="PTHR24198:SF194">
    <property type="entry name" value="INVERSIN-A"/>
    <property type="match status" value="1"/>
</dbReference>
<feature type="repeat" description="ANK" evidence="3">
    <location>
        <begin position="107"/>
        <end position="139"/>
    </location>
</feature>
<gene>
    <name evidence="4" type="ORF">Bpfe_027518</name>
</gene>
<evidence type="ECO:0000256" key="1">
    <source>
        <dbReference type="ARBA" id="ARBA00022737"/>
    </source>
</evidence>
<dbReference type="SUPFAM" id="SSF48403">
    <property type="entry name" value="Ankyrin repeat"/>
    <property type="match status" value="1"/>
</dbReference>
<dbReference type="Pfam" id="PF13606">
    <property type="entry name" value="Ank_3"/>
    <property type="match status" value="1"/>
</dbReference>
<dbReference type="InterPro" id="IPR036770">
    <property type="entry name" value="Ankyrin_rpt-contain_sf"/>
</dbReference>
<evidence type="ECO:0000313" key="4">
    <source>
        <dbReference type="EMBL" id="KAK0043085.1"/>
    </source>
</evidence>
<dbReference type="AlphaFoldDB" id="A0AAD8EX17"/>
<feature type="repeat" description="ANK" evidence="3">
    <location>
        <begin position="173"/>
        <end position="205"/>
    </location>
</feature>
<dbReference type="PRINTS" id="PR01415">
    <property type="entry name" value="ANKYRIN"/>
</dbReference>
<accession>A0AAD8EX17</accession>
<proteinExistence type="predicted"/>
<feature type="repeat" description="ANK" evidence="3">
    <location>
        <begin position="240"/>
        <end position="272"/>
    </location>
</feature>
<dbReference type="Pfam" id="PF12796">
    <property type="entry name" value="Ank_2"/>
    <property type="match status" value="2"/>
</dbReference>
<keyword evidence="5" id="KW-1185">Reference proteome</keyword>
<evidence type="ECO:0000256" key="2">
    <source>
        <dbReference type="ARBA" id="ARBA00023043"/>
    </source>
</evidence>
<dbReference type="PROSITE" id="PS50088">
    <property type="entry name" value="ANK_REPEAT"/>
    <property type="match status" value="4"/>
</dbReference>
<dbReference type="Proteomes" id="UP001233172">
    <property type="component" value="Unassembled WGS sequence"/>
</dbReference>
<keyword evidence="1" id="KW-0677">Repeat</keyword>
<reference evidence="4" key="1">
    <citation type="journal article" date="2023" name="PLoS Negl. Trop. Dis.">
        <title>A genome sequence for Biomphalaria pfeifferi, the major vector snail for the human-infecting parasite Schistosoma mansoni.</title>
        <authorList>
            <person name="Bu L."/>
            <person name="Lu L."/>
            <person name="Laidemitt M.R."/>
            <person name="Zhang S.M."/>
            <person name="Mutuku M."/>
            <person name="Mkoji G."/>
            <person name="Steinauer M."/>
            <person name="Loker E.S."/>
        </authorList>
    </citation>
    <scope>NUCLEOTIDE SEQUENCE</scope>
    <source>
        <strain evidence="4">KasaAsao</strain>
    </source>
</reference>
<reference evidence="4" key="2">
    <citation type="submission" date="2023-04" db="EMBL/GenBank/DDBJ databases">
        <authorList>
            <person name="Bu L."/>
            <person name="Lu L."/>
            <person name="Laidemitt M.R."/>
            <person name="Zhang S.M."/>
            <person name="Mutuku M."/>
            <person name="Mkoji G."/>
            <person name="Steinauer M."/>
            <person name="Loker E.S."/>
        </authorList>
    </citation>
    <scope>NUCLEOTIDE SEQUENCE</scope>
    <source>
        <strain evidence="4">KasaAsao</strain>
        <tissue evidence="4">Whole Snail</tissue>
    </source>
</reference>
<keyword evidence="2 3" id="KW-0040">ANK repeat</keyword>